<sequence length="540" mass="61233">MDKHIQTIIKGGKEAAESLQCFVEEASQVFEFPELNKNNQRKELWEALFTLAKTANSEITLMNCFIAIRILSREKMGLNELITDEWFKLMQKHSGLDDPQYKFDASKLLLAIEVEKCLCNVIFNSPVAAGLCCKNGVLEQLTERIKNPQENKIPEEIRFYDVKLIFLLTALCSEVRSKVKEELKGVESLLKMLDEMLKEAAQASPEKIILDDQKVDLACEILKALFNVTLSYGIYDDKEENEQCDHLVTLLRMYLLVPTQDKEKGLALKNNVINLLTNMPDSTFKNLITPVQPGQNLKPKFQFEGQNMTAFYEILMVLKSKFNNVEGVTKQYEILCPVVTILLKSANSERAIRKYLRLQILPPLKDVHSRPEQGSTLRNHLCRLLTTPITQLRDLVADLLFILCKKSVKRMIKYTGYGNAAGLFAKRGLLGGRSDRGEADYSSGSEGSETEEYAEFKHGINPVIGCYEEPHPNAMENMTEEQKEYEAMKLVELMDSLTRSGTIQPCRVGEDGKPHPIKHVLQLQEGIKAQQVNNDSDSDD</sequence>
<dbReference type="SUPFAM" id="SSF48371">
    <property type="entry name" value="ARM repeat"/>
    <property type="match status" value="1"/>
</dbReference>
<dbReference type="InParanoid" id="D7ELV7"/>
<dbReference type="OrthoDB" id="5585685at2759"/>
<reference evidence="6 7" key="2">
    <citation type="journal article" date="2010" name="Nucleic Acids Res.">
        <title>BeetleBase in 2010: revisions to provide comprehensive genomic information for Tribolium castaneum.</title>
        <authorList>
            <person name="Kim H.S."/>
            <person name="Murphy T."/>
            <person name="Xia J."/>
            <person name="Caragea D."/>
            <person name="Park Y."/>
            <person name="Beeman R.W."/>
            <person name="Lorenzen M.D."/>
            <person name="Butcher S."/>
            <person name="Manak J.R."/>
            <person name="Brown S.J."/>
        </authorList>
    </citation>
    <scope>NUCLEOTIDE SEQUENCE [LARGE SCALE GENOMIC DNA]</scope>
    <source>
        <strain evidence="6 7">Georgia GA2</strain>
    </source>
</reference>
<dbReference type="PRINTS" id="PR01802">
    <property type="entry name" value="SYNEMBRYN"/>
</dbReference>
<evidence type="ECO:0000313" key="6">
    <source>
        <dbReference type="EMBL" id="EFA12419.2"/>
    </source>
</evidence>
<accession>D7ELV7</accession>
<organism evidence="6 7">
    <name type="scientific">Tribolium castaneum</name>
    <name type="common">Red flour beetle</name>
    <dbReference type="NCBI Taxonomy" id="7070"/>
    <lineage>
        <taxon>Eukaryota</taxon>
        <taxon>Metazoa</taxon>
        <taxon>Ecdysozoa</taxon>
        <taxon>Arthropoda</taxon>
        <taxon>Hexapoda</taxon>
        <taxon>Insecta</taxon>
        <taxon>Pterygota</taxon>
        <taxon>Neoptera</taxon>
        <taxon>Endopterygota</taxon>
        <taxon>Coleoptera</taxon>
        <taxon>Polyphaga</taxon>
        <taxon>Cucujiformia</taxon>
        <taxon>Tenebrionidae</taxon>
        <taxon>Tenebrionidae incertae sedis</taxon>
        <taxon>Tribolium</taxon>
    </lineage>
</organism>
<gene>
    <name evidence="6" type="primary">AUGUSTUS-3.0.2_10229</name>
    <name evidence="6" type="ORF">TcasGA2_TC010229</name>
</gene>
<dbReference type="PANTHER" id="PTHR12425">
    <property type="entry name" value="SYNEMBRYN"/>
    <property type="match status" value="1"/>
</dbReference>
<dbReference type="KEGG" id="tca:656234"/>
<dbReference type="InterPro" id="IPR008376">
    <property type="entry name" value="Chaperone_Ric-8_A/B"/>
</dbReference>
<dbReference type="STRING" id="7070.D7ELV7"/>
<dbReference type="InterPro" id="IPR019318">
    <property type="entry name" value="Gua_nucleotide_exch_fac_Ric8"/>
</dbReference>
<dbReference type="GO" id="GO:0007186">
    <property type="term" value="P:G protein-coupled receptor signaling pathway"/>
    <property type="evidence" value="ECO:0000318"/>
    <property type="project" value="GO_Central"/>
</dbReference>
<dbReference type="eggNOG" id="KOG4464">
    <property type="taxonomic scope" value="Eukaryota"/>
</dbReference>
<dbReference type="HOGENOM" id="CLU_018602_1_0_1"/>
<dbReference type="GO" id="GO:0005938">
    <property type="term" value="C:cell cortex"/>
    <property type="evidence" value="ECO:0007669"/>
    <property type="project" value="UniProtKB-SubCell"/>
</dbReference>
<comment type="similarity">
    <text evidence="2">Belongs to the synembryn family.</text>
</comment>
<dbReference type="Gene3D" id="1.25.10.10">
    <property type="entry name" value="Leucine-rich Repeat Variant"/>
    <property type="match status" value="1"/>
</dbReference>
<dbReference type="PANTHER" id="PTHR12425:SF5">
    <property type="entry name" value="SYNEMBRYN"/>
    <property type="match status" value="1"/>
</dbReference>
<evidence type="ECO:0000256" key="4">
    <source>
        <dbReference type="ARBA" id="ARBA00022658"/>
    </source>
</evidence>
<dbReference type="GO" id="GO:0005737">
    <property type="term" value="C:cytoplasm"/>
    <property type="evidence" value="ECO:0000318"/>
    <property type="project" value="GO_Central"/>
</dbReference>
<reference evidence="6 7" key="1">
    <citation type="journal article" date="2008" name="Nature">
        <title>The genome of the model beetle and pest Tribolium castaneum.</title>
        <authorList>
            <consortium name="Tribolium Genome Sequencing Consortium"/>
            <person name="Richards S."/>
            <person name="Gibbs R.A."/>
            <person name="Weinstock G.M."/>
            <person name="Brown S.J."/>
            <person name="Denell R."/>
            <person name="Beeman R.W."/>
            <person name="Gibbs R."/>
            <person name="Beeman R.W."/>
            <person name="Brown S.J."/>
            <person name="Bucher G."/>
            <person name="Friedrich M."/>
            <person name="Grimmelikhuijzen C.J."/>
            <person name="Klingler M."/>
            <person name="Lorenzen M."/>
            <person name="Richards S."/>
            <person name="Roth S."/>
            <person name="Schroder R."/>
            <person name="Tautz D."/>
            <person name="Zdobnov E.M."/>
            <person name="Muzny D."/>
            <person name="Gibbs R.A."/>
            <person name="Weinstock G.M."/>
            <person name="Attaway T."/>
            <person name="Bell S."/>
            <person name="Buhay C.J."/>
            <person name="Chandrabose M.N."/>
            <person name="Chavez D."/>
            <person name="Clerk-Blankenburg K.P."/>
            <person name="Cree A."/>
            <person name="Dao M."/>
            <person name="Davis C."/>
            <person name="Chacko J."/>
            <person name="Dinh H."/>
            <person name="Dugan-Rocha S."/>
            <person name="Fowler G."/>
            <person name="Garner T.T."/>
            <person name="Garnes J."/>
            <person name="Gnirke A."/>
            <person name="Hawes A."/>
            <person name="Hernandez J."/>
            <person name="Hines S."/>
            <person name="Holder M."/>
            <person name="Hume J."/>
            <person name="Jhangiani S.N."/>
            <person name="Joshi V."/>
            <person name="Khan Z.M."/>
            <person name="Jackson L."/>
            <person name="Kovar C."/>
            <person name="Kowis A."/>
            <person name="Lee S."/>
            <person name="Lewis L.R."/>
            <person name="Margolis J."/>
            <person name="Morgan M."/>
            <person name="Nazareth L.V."/>
            <person name="Nguyen N."/>
            <person name="Okwuonu G."/>
            <person name="Parker D."/>
            <person name="Richards S."/>
            <person name="Ruiz S.J."/>
            <person name="Santibanez J."/>
            <person name="Savard J."/>
            <person name="Scherer S.E."/>
            <person name="Schneider B."/>
            <person name="Sodergren E."/>
            <person name="Tautz D."/>
            <person name="Vattahil S."/>
            <person name="Villasana D."/>
            <person name="White C.S."/>
            <person name="Wright R."/>
            <person name="Park Y."/>
            <person name="Beeman R.W."/>
            <person name="Lord J."/>
            <person name="Oppert B."/>
            <person name="Lorenzen M."/>
            <person name="Brown S."/>
            <person name="Wang L."/>
            <person name="Savard J."/>
            <person name="Tautz D."/>
            <person name="Richards S."/>
            <person name="Weinstock G."/>
            <person name="Gibbs R.A."/>
            <person name="Liu Y."/>
            <person name="Worley K."/>
            <person name="Weinstock G."/>
            <person name="Elsik C.G."/>
            <person name="Reese J.T."/>
            <person name="Elhaik E."/>
            <person name="Landan G."/>
            <person name="Graur D."/>
            <person name="Arensburger P."/>
            <person name="Atkinson P."/>
            <person name="Beeman R.W."/>
            <person name="Beidler J."/>
            <person name="Brown S.J."/>
            <person name="Demuth J.P."/>
            <person name="Drury D.W."/>
            <person name="Du Y.Z."/>
            <person name="Fujiwara H."/>
            <person name="Lorenzen M."/>
            <person name="Maselli V."/>
            <person name="Osanai M."/>
            <person name="Park Y."/>
            <person name="Robertson H.M."/>
            <person name="Tu Z."/>
            <person name="Wang J.J."/>
            <person name="Wang S."/>
            <person name="Richards S."/>
            <person name="Song H."/>
            <person name="Zhang L."/>
            <person name="Sodergren E."/>
            <person name="Werner D."/>
            <person name="Stanke M."/>
            <person name="Morgenstern B."/>
            <person name="Solovyev V."/>
            <person name="Kosarev P."/>
            <person name="Brown G."/>
            <person name="Chen H.C."/>
            <person name="Ermolaeva O."/>
            <person name="Hlavina W."/>
            <person name="Kapustin Y."/>
            <person name="Kiryutin B."/>
            <person name="Kitts P."/>
            <person name="Maglott D."/>
            <person name="Pruitt K."/>
            <person name="Sapojnikov V."/>
            <person name="Souvorov A."/>
            <person name="Mackey A.J."/>
            <person name="Waterhouse R.M."/>
            <person name="Wyder S."/>
            <person name="Zdobnov E.M."/>
            <person name="Zdobnov E.M."/>
            <person name="Wyder S."/>
            <person name="Kriventseva E.V."/>
            <person name="Kadowaki T."/>
            <person name="Bork P."/>
            <person name="Aranda M."/>
            <person name="Bao R."/>
            <person name="Beermann A."/>
            <person name="Berns N."/>
            <person name="Bolognesi R."/>
            <person name="Bonneton F."/>
            <person name="Bopp D."/>
            <person name="Brown S.J."/>
            <person name="Bucher G."/>
            <person name="Butts T."/>
            <person name="Chaumot A."/>
            <person name="Denell R.E."/>
            <person name="Ferrier D.E."/>
            <person name="Friedrich M."/>
            <person name="Gordon C.M."/>
            <person name="Jindra M."/>
            <person name="Klingler M."/>
            <person name="Lan Q."/>
            <person name="Lattorff H.M."/>
            <person name="Laudet V."/>
            <person name="von Levetsow C."/>
            <person name="Liu Z."/>
            <person name="Lutz R."/>
            <person name="Lynch J.A."/>
            <person name="da Fonseca R.N."/>
            <person name="Posnien N."/>
            <person name="Reuter R."/>
            <person name="Roth S."/>
            <person name="Savard J."/>
            <person name="Schinko J.B."/>
            <person name="Schmitt C."/>
            <person name="Schoppmeier M."/>
            <person name="Schroder R."/>
            <person name="Shippy T.D."/>
            <person name="Simonnet F."/>
            <person name="Marques-Souza H."/>
            <person name="Tautz D."/>
            <person name="Tomoyasu Y."/>
            <person name="Trauner J."/>
            <person name="Van der Zee M."/>
            <person name="Vervoort M."/>
            <person name="Wittkopp N."/>
            <person name="Wimmer E.A."/>
            <person name="Yang X."/>
            <person name="Jones A.K."/>
            <person name="Sattelle D.B."/>
            <person name="Ebert P.R."/>
            <person name="Nelson D."/>
            <person name="Scott J.G."/>
            <person name="Beeman R.W."/>
            <person name="Muthukrishnan S."/>
            <person name="Kramer K.J."/>
            <person name="Arakane Y."/>
            <person name="Beeman R.W."/>
            <person name="Zhu Q."/>
            <person name="Hogenkamp D."/>
            <person name="Dixit R."/>
            <person name="Oppert B."/>
            <person name="Jiang H."/>
            <person name="Zou Z."/>
            <person name="Marshall J."/>
            <person name="Elpidina E."/>
            <person name="Vinokurov K."/>
            <person name="Oppert C."/>
            <person name="Zou Z."/>
            <person name="Evans J."/>
            <person name="Lu Z."/>
            <person name="Zhao P."/>
            <person name="Sumathipala N."/>
            <person name="Altincicek B."/>
            <person name="Vilcinskas A."/>
            <person name="Williams M."/>
            <person name="Hultmark D."/>
            <person name="Hetru C."/>
            <person name="Jiang H."/>
            <person name="Grimmelikhuijzen C.J."/>
            <person name="Hauser F."/>
            <person name="Cazzamali G."/>
            <person name="Williamson M."/>
            <person name="Park Y."/>
            <person name="Li B."/>
            <person name="Tanaka Y."/>
            <person name="Predel R."/>
            <person name="Neupert S."/>
            <person name="Schachtner J."/>
            <person name="Verleyen P."/>
            <person name="Raible F."/>
            <person name="Bork P."/>
            <person name="Friedrich M."/>
            <person name="Walden K.K."/>
            <person name="Robertson H.M."/>
            <person name="Angeli S."/>
            <person name="Foret S."/>
            <person name="Bucher G."/>
            <person name="Schuetz S."/>
            <person name="Maleszka R."/>
            <person name="Wimmer E.A."/>
            <person name="Beeman R.W."/>
            <person name="Lorenzen M."/>
            <person name="Tomoyasu Y."/>
            <person name="Miller S.C."/>
            <person name="Grossmann D."/>
            <person name="Bucher G."/>
        </authorList>
    </citation>
    <scope>NUCLEOTIDE SEQUENCE [LARGE SCALE GENOMIC DNA]</scope>
    <source>
        <strain evidence="6 7">Georgia GA2</strain>
    </source>
</reference>
<comment type="subcellular location">
    <subcellularLocation>
        <location evidence="1">Cytoplasm</location>
        <location evidence="1">Cell cortex</location>
    </subcellularLocation>
</comment>
<keyword evidence="5" id="KW-0143">Chaperone</keyword>
<keyword evidence="7" id="KW-1185">Reference proteome</keyword>
<dbReference type="AlphaFoldDB" id="D7ELV7"/>
<name>D7ELV7_TRICA</name>
<dbReference type="EMBL" id="KQ971431">
    <property type="protein sequence ID" value="EFA12419.2"/>
    <property type="molecule type" value="Genomic_DNA"/>
</dbReference>
<proteinExistence type="inferred from homology"/>
<dbReference type="GO" id="GO:0005085">
    <property type="term" value="F:guanyl-nucleotide exchange factor activity"/>
    <property type="evidence" value="ECO:0000318"/>
    <property type="project" value="GO_Central"/>
</dbReference>
<evidence type="ECO:0000256" key="2">
    <source>
        <dbReference type="ARBA" id="ARBA00009049"/>
    </source>
</evidence>
<protein>
    <submittedName>
        <fullName evidence="6">Synembryn-like Protein</fullName>
    </submittedName>
</protein>
<keyword evidence="3" id="KW-0963">Cytoplasm</keyword>
<evidence type="ECO:0000313" key="7">
    <source>
        <dbReference type="Proteomes" id="UP000007266"/>
    </source>
</evidence>
<dbReference type="FunCoup" id="D7ELV7">
    <property type="interactions" value="1442"/>
</dbReference>
<evidence type="ECO:0000256" key="1">
    <source>
        <dbReference type="ARBA" id="ARBA00004544"/>
    </source>
</evidence>
<evidence type="ECO:0000256" key="3">
    <source>
        <dbReference type="ARBA" id="ARBA00022490"/>
    </source>
</evidence>
<evidence type="ECO:0000256" key="5">
    <source>
        <dbReference type="ARBA" id="ARBA00023186"/>
    </source>
</evidence>
<dbReference type="Proteomes" id="UP000007266">
    <property type="component" value="Unassembled WGS sequence"/>
</dbReference>
<dbReference type="GO" id="GO:0001965">
    <property type="term" value="F:G-protein alpha-subunit binding"/>
    <property type="evidence" value="ECO:0000318"/>
    <property type="project" value="GO_Central"/>
</dbReference>
<keyword evidence="4" id="KW-0344">Guanine-nucleotide releasing factor</keyword>
<dbReference type="InterPro" id="IPR016024">
    <property type="entry name" value="ARM-type_fold"/>
</dbReference>
<dbReference type="Pfam" id="PF10165">
    <property type="entry name" value="Ric8"/>
    <property type="match status" value="1"/>
</dbReference>
<dbReference type="InterPro" id="IPR011989">
    <property type="entry name" value="ARM-like"/>
</dbReference>
<dbReference type="OMA" id="NADPIFT"/>